<dbReference type="Gene3D" id="3.40.50.300">
    <property type="entry name" value="P-loop containing nucleotide triphosphate hydrolases"/>
    <property type="match status" value="1"/>
</dbReference>
<gene>
    <name evidence="1" type="ORF">BGZ99_002976</name>
</gene>
<dbReference type="SUPFAM" id="SSF52540">
    <property type="entry name" value="P-loop containing nucleoside triphosphate hydrolases"/>
    <property type="match status" value="1"/>
</dbReference>
<dbReference type="InterPro" id="IPR027417">
    <property type="entry name" value="P-loop_NTPase"/>
</dbReference>
<accession>A0A9P6RR83</accession>
<dbReference type="EMBL" id="JAAAIP010000198">
    <property type="protein sequence ID" value="KAG0322992.1"/>
    <property type="molecule type" value="Genomic_DNA"/>
</dbReference>
<dbReference type="InterPro" id="IPR001806">
    <property type="entry name" value="Small_GTPase"/>
</dbReference>
<comment type="caution">
    <text evidence="1">The sequence shown here is derived from an EMBL/GenBank/DDBJ whole genome shotgun (WGS) entry which is preliminary data.</text>
</comment>
<name>A0A9P6RR83_9FUNG</name>
<dbReference type="OrthoDB" id="9989112at2759"/>
<sequence>MLVGNKSDLKHLRAVSTEEAKNFAQDHNLLFLETSALDGTNIQQAFKEVLQEIQRKIMMARPVNAECNVKPSTGKTVIPTLDSSTLNGKAQSRYGCC</sequence>
<evidence type="ECO:0000313" key="2">
    <source>
        <dbReference type="Proteomes" id="UP000738325"/>
    </source>
</evidence>
<proteinExistence type="predicted"/>
<dbReference type="AlphaFoldDB" id="A0A9P6RR83"/>
<dbReference type="SMART" id="SM00175">
    <property type="entry name" value="RAB"/>
    <property type="match status" value="1"/>
</dbReference>
<dbReference type="GO" id="GO:0005525">
    <property type="term" value="F:GTP binding"/>
    <property type="evidence" value="ECO:0007669"/>
    <property type="project" value="InterPro"/>
</dbReference>
<dbReference type="GO" id="GO:0003924">
    <property type="term" value="F:GTPase activity"/>
    <property type="evidence" value="ECO:0007669"/>
    <property type="project" value="InterPro"/>
</dbReference>
<dbReference type="Proteomes" id="UP000738325">
    <property type="component" value="Unassembled WGS sequence"/>
</dbReference>
<reference evidence="1" key="1">
    <citation type="journal article" date="2020" name="Fungal Divers.">
        <title>Resolving the Mortierellaceae phylogeny through synthesis of multi-gene phylogenetics and phylogenomics.</title>
        <authorList>
            <person name="Vandepol N."/>
            <person name="Liber J."/>
            <person name="Desiro A."/>
            <person name="Na H."/>
            <person name="Kennedy M."/>
            <person name="Barry K."/>
            <person name="Grigoriev I.V."/>
            <person name="Miller A.N."/>
            <person name="O'Donnell K."/>
            <person name="Stajich J.E."/>
            <person name="Bonito G."/>
        </authorList>
    </citation>
    <scope>NUCLEOTIDE SEQUENCE</scope>
    <source>
        <strain evidence="1">REB-010B</strain>
    </source>
</reference>
<keyword evidence="2" id="KW-1185">Reference proteome</keyword>
<protein>
    <submittedName>
        <fullName evidence="1">Uncharacterized protein</fullName>
    </submittedName>
</protein>
<evidence type="ECO:0000313" key="1">
    <source>
        <dbReference type="EMBL" id="KAG0322992.1"/>
    </source>
</evidence>
<dbReference type="PANTHER" id="PTHR47979">
    <property type="entry name" value="DRAB11-RELATED"/>
    <property type="match status" value="1"/>
</dbReference>
<dbReference type="PROSITE" id="PS51419">
    <property type="entry name" value="RAB"/>
    <property type="match status" value="1"/>
</dbReference>
<dbReference type="PROSITE" id="PS51421">
    <property type="entry name" value="RAS"/>
    <property type="match status" value="1"/>
</dbReference>
<dbReference type="InterPro" id="IPR050209">
    <property type="entry name" value="Rab_GTPases_membrane_traffic"/>
</dbReference>
<dbReference type="Pfam" id="PF00071">
    <property type="entry name" value="Ras"/>
    <property type="match status" value="1"/>
</dbReference>
<organism evidence="1 2">
    <name type="scientific">Dissophora globulifera</name>
    <dbReference type="NCBI Taxonomy" id="979702"/>
    <lineage>
        <taxon>Eukaryota</taxon>
        <taxon>Fungi</taxon>
        <taxon>Fungi incertae sedis</taxon>
        <taxon>Mucoromycota</taxon>
        <taxon>Mortierellomycotina</taxon>
        <taxon>Mortierellomycetes</taxon>
        <taxon>Mortierellales</taxon>
        <taxon>Mortierellaceae</taxon>
        <taxon>Dissophora</taxon>
    </lineage>
</organism>